<dbReference type="InterPro" id="IPR023393">
    <property type="entry name" value="START-like_dom_sf"/>
</dbReference>
<organism evidence="4 5">
    <name type="scientific">Sphaerisporangium aureirubrum</name>
    <dbReference type="NCBI Taxonomy" id="1544736"/>
    <lineage>
        <taxon>Bacteria</taxon>
        <taxon>Bacillati</taxon>
        <taxon>Actinomycetota</taxon>
        <taxon>Actinomycetes</taxon>
        <taxon>Streptosporangiales</taxon>
        <taxon>Streptosporangiaceae</taxon>
        <taxon>Sphaerisporangium</taxon>
    </lineage>
</organism>
<evidence type="ECO:0000256" key="1">
    <source>
        <dbReference type="ARBA" id="ARBA00006817"/>
    </source>
</evidence>
<dbReference type="Gene3D" id="3.30.530.20">
    <property type="match status" value="1"/>
</dbReference>
<accession>A0ABW1NG88</accession>
<comment type="caution">
    <text evidence="4">The sequence shown here is derived from an EMBL/GenBank/DDBJ whole genome shotgun (WGS) entry which is preliminary data.</text>
</comment>
<proteinExistence type="inferred from homology"/>
<dbReference type="Pfam" id="PF08327">
    <property type="entry name" value="AHSA1"/>
    <property type="match status" value="1"/>
</dbReference>
<gene>
    <name evidence="4" type="ORF">ACFP1K_12420</name>
</gene>
<dbReference type="Proteomes" id="UP001596137">
    <property type="component" value="Unassembled WGS sequence"/>
</dbReference>
<sequence length="176" mass="19313">MTHSISIVRLFDAPRELVFRVWVSAEDVGTWFAPGGFAVTECELDARPGGRWHVRYESPAGEAYLEHGEFREVVPPERLVLTLTQRDGDGRSAPETVVTVVLAERDGKTEMTFLQTGLTSPETRDALAEGWRGCFDLLDARLTAHPAEDTGKGNTVSTTADEDRYRPAGPRPEAGG</sequence>
<comment type="similarity">
    <text evidence="1">Belongs to the AHA1 family.</text>
</comment>
<dbReference type="RefSeq" id="WP_380750986.1">
    <property type="nucleotide sequence ID" value="NZ_JBHSRF010000013.1"/>
</dbReference>
<dbReference type="EMBL" id="JBHSRF010000013">
    <property type="protein sequence ID" value="MFC6081965.1"/>
    <property type="molecule type" value="Genomic_DNA"/>
</dbReference>
<feature type="region of interest" description="Disordered" evidence="2">
    <location>
        <begin position="146"/>
        <end position="176"/>
    </location>
</feature>
<dbReference type="SUPFAM" id="SSF55961">
    <property type="entry name" value="Bet v1-like"/>
    <property type="match status" value="1"/>
</dbReference>
<evidence type="ECO:0000259" key="3">
    <source>
        <dbReference type="Pfam" id="PF08327"/>
    </source>
</evidence>
<evidence type="ECO:0000256" key="2">
    <source>
        <dbReference type="SAM" id="MobiDB-lite"/>
    </source>
</evidence>
<reference evidence="5" key="1">
    <citation type="journal article" date="2019" name="Int. J. Syst. Evol. Microbiol.">
        <title>The Global Catalogue of Microorganisms (GCM) 10K type strain sequencing project: providing services to taxonomists for standard genome sequencing and annotation.</title>
        <authorList>
            <consortium name="The Broad Institute Genomics Platform"/>
            <consortium name="The Broad Institute Genome Sequencing Center for Infectious Disease"/>
            <person name="Wu L."/>
            <person name="Ma J."/>
        </authorList>
    </citation>
    <scope>NUCLEOTIDE SEQUENCE [LARGE SCALE GENOMIC DNA]</scope>
    <source>
        <strain evidence="5">JCM 30346</strain>
    </source>
</reference>
<name>A0ABW1NG88_9ACTN</name>
<protein>
    <submittedName>
        <fullName evidence="4">SRPBCC domain-containing protein</fullName>
    </submittedName>
</protein>
<keyword evidence="5" id="KW-1185">Reference proteome</keyword>
<dbReference type="InterPro" id="IPR013538">
    <property type="entry name" value="ASHA1/2-like_C"/>
</dbReference>
<feature type="domain" description="Activator of Hsp90 ATPase homologue 1/2-like C-terminal" evidence="3">
    <location>
        <begin position="12"/>
        <end position="142"/>
    </location>
</feature>
<evidence type="ECO:0000313" key="4">
    <source>
        <dbReference type="EMBL" id="MFC6081965.1"/>
    </source>
</evidence>
<dbReference type="CDD" id="cd07814">
    <property type="entry name" value="SRPBCC_CalC_Aha1-like"/>
    <property type="match status" value="1"/>
</dbReference>
<evidence type="ECO:0000313" key="5">
    <source>
        <dbReference type="Proteomes" id="UP001596137"/>
    </source>
</evidence>